<evidence type="ECO:0000313" key="14">
    <source>
        <dbReference type="EMBL" id="GGF84723.1"/>
    </source>
</evidence>
<keyword evidence="8 10" id="KW-0472">Membrane</keyword>
<dbReference type="SUPFAM" id="SSF56935">
    <property type="entry name" value="Porins"/>
    <property type="match status" value="1"/>
</dbReference>
<evidence type="ECO:0000256" key="7">
    <source>
        <dbReference type="ARBA" id="ARBA00023077"/>
    </source>
</evidence>
<evidence type="ECO:0000256" key="8">
    <source>
        <dbReference type="ARBA" id="ARBA00023136"/>
    </source>
</evidence>
<dbReference type="AlphaFoldDB" id="A0A917CD22"/>
<keyword evidence="5" id="KW-0732">Signal</keyword>
<keyword evidence="7 11" id="KW-0798">TonB box</keyword>
<keyword evidence="4 10" id="KW-0812">Transmembrane</keyword>
<evidence type="ECO:0000256" key="11">
    <source>
        <dbReference type="RuleBase" id="RU003357"/>
    </source>
</evidence>
<evidence type="ECO:0000256" key="2">
    <source>
        <dbReference type="ARBA" id="ARBA00022448"/>
    </source>
</evidence>
<reference evidence="14" key="1">
    <citation type="journal article" date="2014" name="Int. J. Syst. Evol. Microbiol.">
        <title>Complete genome sequence of Corynebacterium casei LMG S-19264T (=DSM 44701T), isolated from a smear-ripened cheese.</title>
        <authorList>
            <consortium name="US DOE Joint Genome Institute (JGI-PGF)"/>
            <person name="Walter F."/>
            <person name="Albersmeier A."/>
            <person name="Kalinowski J."/>
            <person name="Ruckert C."/>
        </authorList>
    </citation>
    <scope>NUCLEOTIDE SEQUENCE</scope>
    <source>
        <strain evidence="14">CGMCC 1.12181</strain>
    </source>
</reference>
<evidence type="ECO:0000256" key="3">
    <source>
        <dbReference type="ARBA" id="ARBA00022452"/>
    </source>
</evidence>
<dbReference type="PANTHER" id="PTHR30069:SF53">
    <property type="entry name" value="COLICIN I RECEPTOR-RELATED"/>
    <property type="match status" value="1"/>
</dbReference>
<dbReference type="InterPro" id="IPR000531">
    <property type="entry name" value="Beta-barrel_TonB"/>
</dbReference>
<evidence type="ECO:0000259" key="13">
    <source>
        <dbReference type="Pfam" id="PF07715"/>
    </source>
</evidence>
<keyword evidence="15" id="KW-1185">Reference proteome</keyword>
<dbReference type="GO" id="GO:0044718">
    <property type="term" value="P:siderophore transmembrane transport"/>
    <property type="evidence" value="ECO:0007669"/>
    <property type="project" value="TreeGrafter"/>
</dbReference>
<gene>
    <name evidence="14" type="ORF">GCM10011365_02140</name>
</gene>
<dbReference type="InterPro" id="IPR012910">
    <property type="entry name" value="Plug_dom"/>
</dbReference>
<dbReference type="CDD" id="cd01347">
    <property type="entry name" value="ligand_gated_channel"/>
    <property type="match status" value="1"/>
</dbReference>
<evidence type="ECO:0000259" key="12">
    <source>
        <dbReference type="Pfam" id="PF00593"/>
    </source>
</evidence>
<feature type="domain" description="TonB-dependent receptor-like beta-barrel" evidence="12">
    <location>
        <begin position="229"/>
        <end position="599"/>
    </location>
</feature>
<reference evidence="14" key="2">
    <citation type="submission" date="2020-09" db="EMBL/GenBank/DDBJ databases">
        <authorList>
            <person name="Sun Q."/>
            <person name="Zhou Y."/>
        </authorList>
    </citation>
    <scope>NUCLEOTIDE SEQUENCE</scope>
    <source>
        <strain evidence="14">CGMCC 1.12181</strain>
    </source>
</reference>
<dbReference type="Pfam" id="PF00593">
    <property type="entry name" value="TonB_dep_Rec_b-barrel"/>
    <property type="match status" value="1"/>
</dbReference>
<keyword evidence="2 10" id="KW-0813">Transport</keyword>
<evidence type="ECO:0000256" key="6">
    <source>
        <dbReference type="ARBA" id="ARBA00023065"/>
    </source>
</evidence>
<comment type="similarity">
    <text evidence="10 11">Belongs to the TonB-dependent receptor family.</text>
</comment>
<dbReference type="GO" id="GO:0009279">
    <property type="term" value="C:cell outer membrane"/>
    <property type="evidence" value="ECO:0007669"/>
    <property type="project" value="UniProtKB-SubCell"/>
</dbReference>
<protein>
    <submittedName>
        <fullName evidence="14">TonB-dependent receptor</fullName>
    </submittedName>
</protein>
<dbReference type="InterPro" id="IPR036942">
    <property type="entry name" value="Beta-barrel_TonB_sf"/>
</dbReference>
<keyword evidence="3 10" id="KW-1134">Transmembrane beta strand</keyword>
<evidence type="ECO:0000256" key="10">
    <source>
        <dbReference type="PROSITE-ProRule" id="PRU01360"/>
    </source>
</evidence>
<comment type="caution">
    <text evidence="14">The sequence shown here is derived from an EMBL/GenBank/DDBJ whole genome shotgun (WGS) entry which is preliminary data.</text>
</comment>
<dbReference type="Proteomes" id="UP000605253">
    <property type="component" value="Unassembled WGS sequence"/>
</dbReference>
<dbReference type="Pfam" id="PF07715">
    <property type="entry name" value="Plug"/>
    <property type="match status" value="1"/>
</dbReference>
<comment type="subcellular location">
    <subcellularLocation>
        <location evidence="1 10">Cell outer membrane</location>
        <topology evidence="1 10">Multi-pass membrane protein</topology>
    </subcellularLocation>
</comment>
<accession>A0A917CD22</accession>
<proteinExistence type="inferred from homology"/>
<evidence type="ECO:0000256" key="9">
    <source>
        <dbReference type="ARBA" id="ARBA00023237"/>
    </source>
</evidence>
<keyword evidence="9 10" id="KW-0998">Cell outer membrane</keyword>
<dbReference type="PANTHER" id="PTHR30069">
    <property type="entry name" value="TONB-DEPENDENT OUTER MEMBRANE RECEPTOR"/>
    <property type="match status" value="1"/>
</dbReference>
<keyword evidence="14" id="KW-0675">Receptor</keyword>
<dbReference type="GO" id="GO:0015344">
    <property type="term" value="F:siderophore uptake transmembrane transporter activity"/>
    <property type="evidence" value="ECO:0007669"/>
    <property type="project" value="TreeGrafter"/>
</dbReference>
<evidence type="ECO:0000256" key="1">
    <source>
        <dbReference type="ARBA" id="ARBA00004571"/>
    </source>
</evidence>
<sequence length="628" mass="70200">MVSANADVDDGVIPLSQMVVTATGNPHSTLTAPAALTVIDREAIEASPEPSLTSLLSRVPGVSLVGRGVGGRKVISLRGMESQHALILIDGRRISATDDVIGHSDLQYNWLSLDAVERIEVIRGPMSALYGSEALGGVINIITIKGRGDFSGAINAEGTLHTEDNGGGNQTVGAHMHVPMGEKLSLDINLAYGNRDDVISPMDSRLSDIEGKKHTTGQIGFNWQLTESQQLLVNAIFTDEDTWYQTNSRGQAPFFRSMYDITRQQHTVEWQADFDVWSGRIGYYRAEIDVVNSNDHPAINAYTPQFLTDDVLEAGFYRDFGLNRLTLGAEWREEQLQHSAFINNGDEVTHKALLAQYEWQLVDDVSLTLGNRWDHHGYFGSEMSPRAYLVWQPADAWAVKLGYGHGFKAPTLKQISPEYRFDGPHSFVGNPDLNPESSDNLELGVRYESDQNTTVSATLFHNQVTDLIATECVENCGGPFGRVNEYVNVNEARLQGLEFELNMDLTERTALNSSYTYTDGEDKDNNEKLPNRPRHQASFGINQYWLDDRLTTGVQWQYIGQQWINESSGQTELPSYQLLNAQIQYRLNKHSFSLKLNNLTNTVLSEESDDFGYALYGRNVRLGWRMQF</sequence>
<evidence type="ECO:0000256" key="5">
    <source>
        <dbReference type="ARBA" id="ARBA00022729"/>
    </source>
</evidence>
<dbReference type="InterPro" id="IPR037066">
    <property type="entry name" value="Plug_dom_sf"/>
</dbReference>
<evidence type="ECO:0000313" key="15">
    <source>
        <dbReference type="Proteomes" id="UP000605253"/>
    </source>
</evidence>
<feature type="domain" description="TonB-dependent receptor plug" evidence="13">
    <location>
        <begin position="31"/>
        <end position="138"/>
    </location>
</feature>
<keyword evidence="6" id="KW-0406">Ion transport</keyword>
<name>A0A917CD22_9GAMM</name>
<dbReference type="InterPro" id="IPR039426">
    <property type="entry name" value="TonB-dep_rcpt-like"/>
</dbReference>
<organism evidence="14 15">
    <name type="scientific">Marinicella pacifica</name>
    <dbReference type="NCBI Taxonomy" id="1171543"/>
    <lineage>
        <taxon>Bacteria</taxon>
        <taxon>Pseudomonadati</taxon>
        <taxon>Pseudomonadota</taxon>
        <taxon>Gammaproteobacteria</taxon>
        <taxon>Lysobacterales</taxon>
        <taxon>Marinicellaceae</taxon>
        <taxon>Marinicella</taxon>
    </lineage>
</organism>
<dbReference type="PROSITE" id="PS52016">
    <property type="entry name" value="TONB_DEPENDENT_REC_3"/>
    <property type="match status" value="1"/>
</dbReference>
<dbReference type="EMBL" id="BMEO01000001">
    <property type="protein sequence ID" value="GGF84723.1"/>
    <property type="molecule type" value="Genomic_DNA"/>
</dbReference>
<dbReference type="Gene3D" id="2.40.170.20">
    <property type="entry name" value="TonB-dependent receptor, beta-barrel domain"/>
    <property type="match status" value="1"/>
</dbReference>
<evidence type="ECO:0000256" key="4">
    <source>
        <dbReference type="ARBA" id="ARBA00022692"/>
    </source>
</evidence>
<dbReference type="Gene3D" id="2.170.130.10">
    <property type="entry name" value="TonB-dependent receptor, plug domain"/>
    <property type="match status" value="1"/>
</dbReference>